<keyword evidence="1" id="KW-0175">Coiled coil</keyword>
<dbReference type="InterPro" id="IPR013083">
    <property type="entry name" value="Znf_RING/FYVE/PHD"/>
</dbReference>
<dbReference type="GO" id="GO:0061630">
    <property type="term" value="F:ubiquitin protein ligase activity"/>
    <property type="evidence" value="ECO:0007669"/>
    <property type="project" value="TreeGrafter"/>
</dbReference>
<evidence type="ECO:0000313" key="3">
    <source>
        <dbReference type="Proteomes" id="UP001445076"/>
    </source>
</evidence>
<dbReference type="InterPro" id="IPR001370">
    <property type="entry name" value="BIR_rpt"/>
</dbReference>
<evidence type="ECO:0000256" key="1">
    <source>
        <dbReference type="SAM" id="Coils"/>
    </source>
</evidence>
<dbReference type="CDD" id="cd00022">
    <property type="entry name" value="BIR"/>
    <property type="match status" value="2"/>
</dbReference>
<name>A0AAW0XIU5_CHEQU</name>
<proteinExistence type="predicted"/>
<gene>
    <name evidence="2" type="ORF">OTU49_000763</name>
</gene>
<evidence type="ECO:0000313" key="2">
    <source>
        <dbReference type="EMBL" id="KAK8744356.1"/>
    </source>
</evidence>
<keyword evidence="3" id="KW-1185">Reference proteome</keyword>
<feature type="coiled-coil region" evidence="1">
    <location>
        <begin position="384"/>
        <end position="411"/>
    </location>
</feature>
<dbReference type="GO" id="GO:0043066">
    <property type="term" value="P:negative regulation of apoptotic process"/>
    <property type="evidence" value="ECO:0007669"/>
    <property type="project" value="TreeGrafter"/>
</dbReference>
<dbReference type="GO" id="GO:0005737">
    <property type="term" value="C:cytoplasm"/>
    <property type="evidence" value="ECO:0007669"/>
    <property type="project" value="TreeGrafter"/>
</dbReference>
<dbReference type="Gene3D" id="3.30.40.10">
    <property type="entry name" value="Zinc/RING finger domain, C3HC4 (zinc finger)"/>
    <property type="match status" value="1"/>
</dbReference>
<sequence length="454" mass="51233">MSSLQYDGLPVSQASKSLRVVEERGDRRFHWQSALLLESVRRQTFADWTVPFIDPDELSQVGFFYLRTEDHVQCVFCQGIVGYWDPGDQPHAEHRKHFPNCPIVTGVATGNVPRASKDTNAARLYNLLSEYHAFRIASTRPQLTTSNFQTDSMKVTDSGCLAFPHLNTSSSRLQTFRRWPQSVGVTPEQLVKAGFFSTGLADWVQCFHCGGGLFGWRQGDDPVSDHARFYPFCSFIRMLHDEETINKVSKENPVPVVKTRPLSLSDQETELLLFHPIAKRLIGMGLSHTSVKESLRQRLEQRGVLCRTVTDALELVFDYEEDQRRKTVVSSTVHDDHQLPAQVVKQGNVETVSPPAAPMEVESTYFSSSVCSPEKLNPHINSDHTRLLQEVKELQKKVREAERRLQCRQCGTERVAVVFQPCSHLHLCSSCARPHDTCVTCGTIVRGTLKPIIG</sequence>
<protein>
    <submittedName>
        <fullName evidence="2">Uncharacterized protein</fullName>
    </submittedName>
</protein>
<dbReference type="SUPFAM" id="SSF57924">
    <property type="entry name" value="Inhibitor of apoptosis (IAP) repeat"/>
    <property type="match status" value="2"/>
</dbReference>
<dbReference type="Pfam" id="PF13920">
    <property type="entry name" value="zf-C3HC4_3"/>
    <property type="match status" value="1"/>
</dbReference>
<dbReference type="PANTHER" id="PTHR10044">
    <property type="entry name" value="INHIBITOR OF APOPTOSIS"/>
    <property type="match status" value="1"/>
</dbReference>
<dbReference type="GO" id="GO:0031398">
    <property type="term" value="P:positive regulation of protein ubiquitination"/>
    <property type="evidence" value="ECO:0007669"/>
    <property type="project" value="TreeGrafter"/>
</dbReference>
<dbReference type="Pfam" id="PF00653">
    <property type="entry name" value="BIR"/>
    <property type="match status" value="2"/>
</dbReference>
<dbReference type="GO" id="GO:0005634">
    <property type="term" value="C:nucleus"/>
    <property type="evidence" value="ECO:0007669"/>
    <property type="project" value="TreeGrafter"/>
</dbReference>
<dbReference type="Gene3D" id="1.10.8.10">
    <property type="entry name" value="DNA helicase RuvA subunit, C-terminal domain"/>
    <property type="match status" value="1"/>
</dbReference>
<dbReference type="Gene3D" id="1.10.1170.10">
    <property type="entry name" value="Inhibitor Of Apoptosis Protein (2mihbC-IAP-1), Chain A"/>
    <property type="match status" value="2"/>
</dbReference>
<dbReference type="PANTHER" id="PTHR10044:SF139">
    <property type="entry name" value="DEATH-ASSOCIATED INHIBITOR OF APOPTOSIS 2"/>
    <property type="match status" value="1"/>
</dbReference>
<dbReference type="Proteomes" id="UP001445076">
    <property type="component" value="Unassembled WGS sequence"/>
</dbReference>
<dbReference type="AlphaFoldDB" id="A0AAW0XIU5"/>
<dbReference type="GO" id="GO:0043027">
    <property type="term" value="F:cysteine-type endopeptidase inhibitor activity involved in apoptotic process"/>
    <property type="evidence" value="ECO:0007669"/>
    <property type="project" value="TreeGrafter"/>
</dbReference>
<reference evidence="2 3" key="1">
    <citation type="journal article" date="2024" name="BMC Genomics">
        <title>Genome assembly of redclaw crayfish (Cherax quadricarinatus) provides insights into its immune adaptation and hypoxia tolerance.</title>
        <authorList>
            <person name="Liu Z."/>
            <person name="Zheng J."/>
            <person name="Li H."/>
            <person name="Fang K."/>
            <person name="Wang S."/>
            <person name="He J."/>
            <person name="Zhou D."/>
            <person name="Weng S."/>
            <person name="Chi M."/>
            <person name="Gu Z."/>
            <person name="He J."/>
            <person name="Li F."/>
            <person name="Wang M."/>
        </authorList>
    </citation>
    <scope>NUCLEOTIDE SEQUENCE [LARGE SCALE GENOMIC DNA]</scope>
    <source>
        <strain evidence="2">ZL_2023a</strain>
    </source>
</reference>
<accession>A0AAW0XIU5</accession>
<dbReference type="PROSITE" id="PS50143">
    <property type="entry name" value="BIR_REPEAT_2"/>
    <property type="match status" value="2"/>
</dbReference>
<comment type="caution">
    <text evidence="2">The sequence shown here is derived from an EMBL/GenBank/DDBJ whole genome shotgun (WGS) entry which is preliminary data.</text>
</comment>
<dbReference type="SMART" id="SM00238">
    <property type="entry name" value="BIR"/>
    <property type="match status" value="2"/>
</dbReference>
<dbReference type="InterPro" id="IPR050784">
    <property type="entry name" value="IAP"/>
</dbReference>
<organism evidence="2 3">
    <name type="scientific">Cherax quadricarinatus</name>
    <name type="common">Australian red claw crayfish</name>
    <dbReference type="NCBI Taxonomy" id="27406"/>
    <lineage>
        <taxon>Eukaryota</taxon>
        <taxon>Metazoa</taxon>
        <taxon>Ecdysozoa</taxon>
        <taxon>Arthropoda</taxon>
        <taxon>Crustacea</taxon>
        <taxon>Multicrustacea</taxon>
        <taxon>Malacostraca</taxon>
        <taxon>Eumalacostraca</taxon>
        <taxon>Eucarida</taxon>
        <taxon>Decapoda</taxon>
        <taxon>Pleocyemata</taxon>
        <taxon>Astacidea</taxon>
        <taxon>Parastacoidea</taxon>
        <taxon>Parastacidae</taxon>
        <taxon>Cherax</taxon>
    </lineage>
</organism>
<dbReference type="GO" id="GO:0051726">
    <property type="term" value="P:regulation of cell cycle"/>
    <property type="evidence" value="ECO:0007669"/>
    <property type="project" value="TreeGrafter"/>
</dbReference>
<dbReference type="EMBL" id="JARKIK010000022">
    <property type="protein sequence ID" value="KAK8744356.1"/>
    <property type="molecule type" value="Genomic_DNA"/>
</dbReference>